<keyword evidence="2" id="KW-1185">Reference proteome</keyword>
<dbReference type="AlphaFoldDB" id="M4BCN7"/>
<dbReference type="EMBL" id="JH598136">
    <property type="status" value="NOT_ANNOTATED_CDS"/>
    <property type="molecule type" value="Genomic_DNA"/>
</dbReference>
<reference evidence="1" key="2">
    <citation type="submission" date="2015-06" db="UniProtKB">
        <authorList>
            <consortium name="EnsemblProtists"/>
        </authorList>
    </citation>
    <scope>IDENTIFICATION</scope>
    <source>
        <strain evidence="1">Emoy2</strain>
    </source>
</reference>
<name>M4BCN7_HYAAE</name>
<dbReference type="EnsemblProtists" id="HpaT804053">
    <property type="protein sequence ID" value="HpaP804053"/>
    <property type="gene ID" value="HpaG804053"/>
</dbReference>
<dbReference type="VEuPathDB" id="FungiDB:HpaG804053"/>
<dbReference type="Proteomes" id="UP000011713">
    <property type="component" value="Unassembled WGS sequence"/>
</dbReference>
<accession>M4BCN7</accession>
<reference evidence="2" key="1">
    <citation type="journal article" date="2010" name="Science">
        <title>Signatures of adaptation to obligate biotrophy in the Hyaloperonospora arabidopsidis genome.</title>
        <authorList>
            <person name="Baxter L."/>
            <person name="Tripathy S."/>
            <person name="Ishaque N."/>
            <person name="Boot N."/>
            <person name="Cabral A."/>
            <person name="Kemen E."/>
            <person name="Thines M."/>
            <person name="Ah-Fong A."/>
            <person name="Anderson R."/>
            <person name="Badejoko W."/>
            <person name="Bittner-Eddy P."/>
            <person name="Boore J.L."/>
            <person name="Chibucos M.C."/>
            <person name="Coates M."/>
            <person name="Dehal P."/>
            <person name="Delehaunty K."/>
            <person name="Dong S."/>
            <person name="Downton P."/>
            <person name="Dumas B."/>
            <person name="Fabro G."/>
            <person name="Fronick C."/>
            <person name="Fuerstenberg S.I."/>
            <person name="Fulton L."/>
            <person name="Gaulin E."/>
            <person name="Govers F."/>
            <person name="Hughes L."/>
            <person name="Humphray S."/>
            <person name="Jiang R.H."/>
            <person name="Judelson H."/>
            <person name="Kamoun S."/>
            <person name="Kyung K."/>
            <person name="Meijer H."/>
            <person name="Minx P."/>
            <person name="Morris P."/>
            <person name="Nelson J."/>
            <person name="Phuntumart V."/>
            <person name="Qutob D."/>
            <person name="Rehmany A."/>
            <person name="Rougon-Cardoso A."/>
            <person name="Ryden P."/>
            <person name="Torto-Alalibo T."/>
            <person name="Studholme D."/>
            <person name="Wang Y."/>
            <person name="Win J."/>
            <person name="Wood J."/>
            <person name="Clifton S.W."/>
            <person name="Rogers J."/>
            <person name="Van den Ackerveken G."/>
            <person name="Jones J.D."/>
            <person name="McDowell J.M."/>
            <person name="Beynon J."/>
            <person name="Tyler B.M."/>
        </authorList>
    </citation>
    <scope>NUCLEOTIDE SEQUENCE [LARGE SCALE GENOMIC DNA]</scope>
    <source>
        <strain evidence="2">Emoy2</strain>
    </source>
</reference>
<dbReference type="HOGENOM" id="CLU_2459512_0_0_1"/>
<dbReference type="InParanoid" id="M4BCN7"/>
<proteinExistence type="predicted"/>
<evidence type="ECO:0000313" key="2">
    <source>
        <dbReference type="Proteomes" id="UP000011713"/>
    </source>
</evidence>
<organism evidence="1 2">
    <name type="scientific">Hyaloperonospora arabidopsidis (strain Emoy2)</name>
    <name type="common">Downy mildew agent</name>
    <name type="synonym">Peronospora arabidopsidis</name>
    <dbReference type="NCBI Taxonomy" id="559515"/>
    <lineage>
        <taxon>Eukaryota</taxon>
        <taxon>Sar</taxon>
        <taxon>Stramenopiles</taxon>
        <taxon>Oomycota</taxon>
        <taxon>Peronosporomycetes</taxon>
        <taxon>Peronosporales</taxon>
        <taxon>Peronosporaceae</taxon>
        <taxon>Hyaloperonospora</taxon>
    </lineage>
</organism>
<sequence>MKGNKLWSSPFNISNSVHRTELIQYTWATRSAFAYECPAFSHVIVFNFDKFQANYKHRHTGTQTDKYDLKCSAFTLRTVTKSFILRARK</sequence>
<evidence type="ECO:0000313" key="1">
    <source>
        <dbReference type="EnsemblProtists" id="HpaP804053"/>
    </source>
</evidence>
<protein>
    <submittedName>
        <fullName evidence="1">Uncharacterized protein</fullName>
    </submittedName>
</protein>